<protein>
    <submittedName>
        <fullName evidence="2">N-acetylglucosaminyltransferase complex, subunit PIG-Q/GPI1, required for phosphatidylinositol biosynthesis</fullName>
    </submittedName>
</protein>
<sequence length="525" mass="58614">MLFYPYPPPRILPGIQYGLRGCRTPSGHLVVTHVCSLSSDDVSKDDLIGVAVLSTAALEPNTDLVLIVNEAGYPMEPTSLMKIHPVVLYRPVDYQSHHLYSLFPLDVGIPFGRDRISPLRSDGGTGQVLEVINTFGRPTSKRRHNFYAPRITIPSSVSLCSRALQSICLSSVSAVPSYIKGMSTTVDQISHRASAIALLHSQAPTHEHRPELNNVYDRSRYINFYNIIWLVLNDFIFGWTIGSILCENENYLGTLALKFLKKYTVELPKSAMEWLNSWPLGFKLNTDLSLFFASTFSFIISKWDHIVLKVISNYLSQTIFVLGSIGIWGGGLTAMLAVLSDLLSLSMVHLYVTYRLATVIFGGMKNILGGLFDVFRGKRKNVLRNRLDSFDYSIDQLLLGTVLFTLSLFLFPTVLAYYLCFSLMRSAVLAAQAMIGICLALLNRFPLFAIMLRLKDPNRLPGGISLRVVHPKDAQGTGYLMLDTQPISFRHLFSTHLSRSGQPLARLDPIRLVHLIVQGKVLSTN</sequence>
<dbReference type="PANTHER" id="PTHR21329">
    <property type="entry name" value="PHOSPHATIDYLINOSITOL N-ACETYLGLUCOSAMINYLTRANSFERASE SUBUNIT Q-RELATED"/>
    <property type="match status" value="1"/>
</dbReference>
<dbReference type="GO" id="GO:0005783">
    <property type="term" value="C:endoplasmic reticulum"/>
    <property type="evidence" value="ECO:0007669"/>
    <property type="project" value="TreeGrafter"/>
</dbReference>
<evidence type="ECO:0000256" key="1">
    <source>
        <dbReference type="SAM" id="Phobius"/>
    </source>
</evidence>
<feature type="transmembrane region" description="Helical" evidence="1">
    <location>
        <begin position="319"/>
        <end position="340"/>
    </location>
</feature>
<dbReference type="Pfam" id="PF05024">
    <property type="entry name" value="Gpi1"/>
    <property type="match status" value="1"/>
</dbReference>
<proteinExistence type="predicted"/>
<accession>A0A0F7SF23</accession>
<dbReference type="GO" id="GO:0006506">
    <property type="term" value="P:GPI anchor biosynthetic process"/>
    <property type="evidence" value="ECO:0007669"/>
    <property type="project" value="InterPro"/>
</dbReference>
<dbReference type="GO" id="GO:0016757">
    <property type="term" value="F:glycosyltransferase activity"/>
    <property type="evidence" value="ECO:0007669"/>
    <property type="project" value="UniProtKB-KW"/>
</dbReference>
<keyword evidence="1" id="KW-1133">Transmembrane helix</keyword>
<keyword evidence="2" id="KW-0328">Glycosyltransferase</keyword>
<evidence type="ECO:0000313" key="2">
    <source>
        <dbReference type="EMBL" id="CDZ97276.1"/>
    </source>
</evidence>
<dbReference type="EMBL" id="LN483167">
    <property type="protein sequence ID" value="CDZ97276.1"/>
    <property type="molecule type" value="Genomic_DNA"/>
</dbReference>
<feature type="transmembrane region" description="Helical" evidence="1">
    <location>
        <begin position="224"/>
        <end position="245"/>
    </location>
</feature>
<dbReference type="AlphaFoldDB" id="A0A0F7SF23"/>
<feature type="transmembrane region" description="Helical" evidence="1">
    <location>
        <begin position="396"/>
        <end position="419"/>
    </location>
</feature>
<feature type="transmembrane region" description="Helical" evidence="1">
    <location>
        <begin position="352"/>
        <end position="375"/>
    </location>
</feature>
<keyword evidence="2" id="KW-0808">Transferase</keyword>
<feature type="transmembrane region" description="Helical" evidence="1">
    <location>
        <begin position="288"/>
        <end position="307"/>
    </location>
</feature>
<keyword evidence="1" id="KW-0812">Transmembrane</keyword>
<keyword evidence="1" id="KW-0472">Membrane</keyword>
<organism evidence="2">
    <name type="scientific">Phaffia rhodozyma</name>
    <name type="common">Yeast</name>
    <name type="synonym">Xanthophyllomyces dendrorhous</name>
    <dbReference type="NCBI Taxonomy" id="264483"/>
    <lineage>
        <taxon>Eukaryota</taxon>
        <taxon>Fungi</taxon>
        <taxon>Dikarya</taxon>
        <taxon>Basidiomycota</taxon>
        <taxon>Agaricomycotina</taxon>
        <taxon>Tremellomycetes</taxon>
        <taxon>Cystofilobasidiales</taxon>
        <taxon>Mrakiaceae</taxon>
        <taxon>Phaffia</taxon>
    </lineage>
</organism>
<feature type="transmembrane region" description="Helical" evidence="1">
    <location>
        <begin position="431"/>
        <end position="452"/>
    </location>
</feature>
<dbReference type="PANTHER" id="PTHR21329:SF3">
    <property type="entry name" value="PHOSPHATIDYLINOSITOL N-ACETYLGLUCOSAMINYLTRANSFERASE SUBUNIT Q"/>
    <property type="match status" value="1"/>
</dbReference>
<dbReference type="GO" id="GO:0016020">
    <property type="term" value="C:membrane"/>
    <property type="evidence" value="ECO:0007669"/>
    <property type="project" value="InterPro"/>
</dbReference>
<name>A0A0F7SF23_PHARH</name>
<dbReference type="InterPro" id="IPR007720">
    <property type="entry name" value="PigQ/GPI1"/>
</dbReference>
<reference evidence="2" key="1">
    <citation type="submission" date="2014-08" db="EMBL/GenBank/DDBJ databases">
        <authorList>
            <person name="Sharma Rahul"/>
            <person name="Thines Marco"/>
        </authorList>
    </citation>
    <scope>NUCLEOTIDE SEQUENCE</scope>
</reference>